<dbReference type="Proteomes" id="UP001266305">
    <property type="component" value="Unassembled WGS sequence"/>
</dbReference>
<gene>
    <name evidence="2" type="ORF">P7K49_006376</name>
</gene>
<feature type="region of interest" description="Disordered" evidence="1">
    <location>
        <begin position="81"/>
        <end position="122"/>
    </location>
</feature>
<feature type="compositionally biased region" description="Polar residues" evidence="1">
    <location>
        <begin position="100"/>
        <end position="113"/>
    </location>
</feature>
<organism evidence="2 3">
    <name type="scientific">Saguinus oedipus</name>
    <name type="common">Cotton-top tamarin</name>
    <name type="synonym">Oedipomidas oedipus</name>
    <dbReference type="NCBI Taxonomy" id="9490"/>
    <lineage>
        <taxon>Eukaryota</taxon>
        <taxon>Metazoa</taxon>
        <taxon>Chordata</taxon>
        <taxon>Craniata</taxon>
        <taxon>Vertebrata</taxon>
        <taxon>Euteleostomi</taxon>
        <taxon>Mammalia</taxon>
        <taxon>Eutheria</taxon>
        <taxon>Euarchontoglires</taxon>
        <taxon>Primates</taxon>
        <taxon>Haplorrhini</taxon>
        <taxon>Platyrrhini</taxon>
        <taxon>Cebidae</taxon>
        <taxon>Callitrichinae</taxon>
        <taxon>Saguinus</taxon>
    </lineage>
</organism>
<proteinExistence type="predicted"/>
<name>A0ABQ9W2Q2_SAGOE</name>
<protein>
    <submittedName>
        <fullName evidence="2">Uncharacterized protein</fullName>
    </submittedName>
</protein>
<keyword evidence="3" id="KW-1185">Reference proteome</keyword>
<evidence type="ECO:0000256" key="1">
    <source>
        <dbReference type="SAM" id="MobiDB-lite"/>
    </source>
</evidence>
<dbReference type="EMBL" id="JASSZA010000003">
    <property type="protein sequence ID" value="KAK2115750.1"/>
    <property type="molecule type" value="Genomic_DNA"/>
</dbReference>
<evidence type="ECO:0000313" key="2">
    <source>
        <dbReference type="EMBL" id="KAK2115750.1"/>
    </source>
</evidence>
<comment type="caution">
    <text evidence="2">The sequence shown here is derived from an EMBL/GenBank/DDBJ whole genome shotgun (WGS) entry which is preliminary data.</text>
</comment>
<evidence type="ECO:0000313" key="3">
    <source>
        <dbReference type="Proteomes" id="UP001266305"/>
    </source>
</evidence>
<accession>A0ABQ9W2Q2</accession>
<sequence>MRLGYFSGGLFHPLMHFWPSTKAEHQYLQNSKRKSRPVSVKTFEDIPLEEPEIKVIPDDSQTDSGMVLASEELKTLEDRTKLAPSFGGMMPSKSRESVASEGSNQTSGYQSGYHSDDTDTTVYSSEEAELLKLVEIGVQAGSTAQICQPDSGTTLSSPPV</sequence>
<reference evidence="2 3" key="1">
    <citation type="submission" date="2023-05" db="EMBL/GenBank/DDBJ databases">
        <title>B98-5 Cell Line De Novo Hybrid Assembly: An Optical Mapping Approach.</title>
        <authorList>
            <person name="Kananen K."/>
            <person name="Auerbach J.A."/>
            <person name="Kautto E."/>
            <person name="Blachly J.S."/>
        </authorList>
    </citation>
    <scope>NUCLEOTIDE SEQUENCE [LARGE SCALE GENOMIC DNA]</scope>
    <source>
        <strain evidence="2">B95-8</strain>
        <tissue evidence="2">Cell line</tissue>
    </source>
</reference>